<name>A0ABS4KF96_9FIRM</name>
<comment type="pathway">
    <text evidence="1 14">Cofactor biosynthesis; FAD biosynthesis; FAD from FMN: step 1/1.</text>
</comment>
<keyword evidence="4 14" id="KW-0288">FMN</keyword>
<comment type="catalytic activity">
    <reaction evidence="13 14">
        <text>FMN + ATP + H(+) = FAD + diphosphate</text>
        <dbReference type="Rhea" id="RHEA:17237"/>
        <dbReference type="ChEBI" id="CHEBI:15378"/>
        <dbReference type="ChEBI" id="CHEBI:30616"/>
        <dbReference type="ChEBI" id="CHEBI:33019"/>
        <dbReference type="ChEBI" id="CHEBI:57692"/>
        <dbReference type="ChEBI" id="CHEBI:58210"/>
        <dbReference type="EC" id="2.7.7.2"/>
    </reaction>
</comment>
<dbReference type="InterPro" id="IPR023465">
    <property type="entry name" value="Riboflavin_kinase_dom_sf"/>
</dbReference>
<dbReference type="PANTHER" id="PTHR22749:SF6">
    <property type="entry name" value="RIBOFLAVIN KINASE"/>
    <property type="match status" value="1"/>
</dbReference>
<keyword evidence="17" id="KW-1185">Reference proteome</keyword>
<dbReference type="InterPro" id="IPR002606">
    <property type="entry name" value="Riboflavin_kinase_bac"/>
</dbReference>
<dbReference type="GO" id="GO:0003919">
    <property type="term" value="F:FMN adenylyltransferase activity"/>
    <property type="evidence" value="ECO:0007669"/>
    <property type="project" value="UniProtKB-EC"/>
</dbReference>
<dbReference type="CDD" id="cd02064">
    <property type="entry name" value="FAD_synthetase_N"/>
    <property type="match status" value="1"/>
</dbReference>
<comment type="similarity">
    <text evidence="14">Belongs to the ribF family.</text>
</comment>
<dbReference type="SUPFAM" id="SSF52374">
    <property type="entry name" value="Nucleotidylyl transferase"/>
    <property type="match status" value="1"/>
</dbReference>
<evidence type="ECO:0000256" key="11">
    <source>
        <dbReference type="ARBA" id="ARBA00023268"/>
    </source>
</evidence>
<evidence type="ECO:0000256" key="7">
    <source>
        <dbReference type="ARBA" id="ARBA00022741"/>
    </source>
</evidence>
<evidence type="ECO:0000313" key="17">
    <source>
        <dbReference type="Proteomes" id="UP001314903"/>
    </source>
</evidence>
<evidence type="ECO:0000313" key="16">
    <source>
        <dbReference type="EMBL" id="MBP2026448.1"/>
    </source>
</evidence>
<dbReference type="EMBL" id="JAGGLI010000001">
    <property type="protein sequence ID" value="MBP2026448.1"/>
    <property type="molecule type" value="Genomic_DNA"/>
</dbReference>
<dbReference type="Proteomes" id="UP001314903">
    <property type="component" value="Unassembled WGS sequence"/>
</dbReference>
<evidence type="ECO:0000256" key="13">
    <source>
        <dbReference type="ARBA" id="ARBA00049494"/>
    </source>
</evidence>
<keyword evidence="11" id="KW-0511">Multifunctional enzyme</keyword>
<evidence type="ECO:0000256" key="3">
    <source>
        <dbReference type="ARBA" id="ARBA00022630"/>
    </source>
</evidence>
<sequence length="306" mass="34960">MELVSSINDLSFKSKTAVTIGNFDGVHIGHKELINLTTKIASEKNLKSLVFTFENHPIEFLYNKKIERLTSPARKKEIIKELGIDEIVSVEFNYDIKNMTTEEFSQKILINALNASDVIMGFDSRLGNGKEGKVEYLYEVGKKMGFNVHIVDQVLVDNMRVSSSYIREMLKHGEVKRVKHFLGRDYEISGVVVHGKKIGRVLGFPTANIEQDYDVLLPQKGVYYCKVLVDGVYYDGATSVGDNPTVKDKGFSVETHLINFSGDIYGKNIKLFFLDRLRDEMKFRSLEDLKFQMNKDVLKIKNYIFT</sequence>
<keyword evidence="3 14" id="KW-0285">Flavoprotein</keyword>
<proteinExistence type="inferred from homology"/>
<evidence type="ECO:0000256" key="4">
    <source>
        <dbReference type="ARBA" id="ARBA00022643"/>
    </source>
</evidence>
<evidence type="ECO:0000256" key="12">
    <source>
        <dbReference type="ARBA" id="ARBA00047880"/>
    </source>
</evidence>
<accession>A0ABS4KF96</accession>
<comment type="catalytic activity">
    <reaction evidence="12 14">
        <text>riboflavin + ATP = FMN + ADP + H(+)</text>
        <dbReference type="Rhea" id="RHEA:14357"/>
        <dbReference type="ChEBI" id="CHEBI:15378"/>
        <dbReference type="ChEBI" id="CHEBI:30616"/>
        <dbReference type="ChEBI" id="CHEBI:57986"/>
        <dbReference type="ChEBI" id="CHEBI:58210"/>
        <dbReference type="ChEBI" id="CHEBI:456216"/>
        <dbReference type="EC" id="2.7.1.26"/>
    </reaction>
</comment>
<dbReference type="RefSeq" id="WP_209658498.1">
    <property type="nucleotide sequence ID" value="NZ_JAGGLI010000001.1"/>
</dbReference>
<dbReference type="GO" id="GO:0008531">
    <property type="term" value="F:riboflavin kinase activity"/>
    <property type="evidence" value="ECO:0007669"/>
    <property type="project" value="UniProtKB-EC"/>
</dbReference>
<dbReference type="InterPro" id="IPR015864">
    <property type="entry name" value="FAD_synthase"/>
</dbReference>
<dbReference type="Gene3D" id="2.40.30.30">
    <property type="entry name" value="Riboflavin kinase-like"/>
    <property type="match status" value="1"/>
</dbReference>
<dbReference type="NCBIfam" id="TIGR00083">
    <property type="entry name" value="ribF"/>
    <property type="match status" value="1"/>
</dbReference>
<evidence type="ECO:0000256" key="5">
    <source>
        <dbReference type="ARBA" id="ARBA00022679"/>
    </source>
</evidence>
<dbReference type="Pfam" id="PF06574">
    <property type="entry name" value="FAD_syn"/>
    <property type="match status" value="1"/>
</dbReference>
<dbReference type="PIRSF" id="PIRSF004491">
    <property type="entry name" value="FAD_Synth"/>
    <property type="match status" value="1"/>
</dbReference>
<dbReference type="SMART" id="SM00904">
    <property type="entry name" value="Flavokinase"/>
    <property type="match status" value="1"/>
</dbReference>
<dbReference type="PANTHER" id="PTHR22749">
    <property type="entry name" value="RIBOFLAVIN KINASE/FMN ADENYLYLTRANSFERASE"/>
    <property type="match status" value="1"/>
</dbReference>
<dbReference type="EC" id="2.7.7.2" evidence="14"/>
<dbReference type="EC" id="2.7.1.26" evidence="14"/>
<dbReference type="Gene3D" id="3.40.50.620">
    <property type="entry name" value="HUPs"/>
    <property type="match status" value="1"/>
</dbReference>
<keyword evidence="8 14" id="KW-0418">Kinase</keyword>
<evidence type="ECO:0000256" key="8">
    <source>
        <dbReference type="ARBA" id="ARBA00022777"/>
    </source>
</evidence>
<evidence type="ECO:0000256" key="14">
    <source>
        <dbReference type="PIRNR" id="PIRNR004491"/>
    </source>
</evidence>
<comment type="caution">
    <text evidence="16">The sequence shown here is derived from an EMBL/GenBank/DDBJ whole genome shotgun (WGS) entry which is preliminary data.</text>
</comment>
<feature type="domain" description="Riboflavin kinase" evidence="15">
    <location>
        <begin position="181"/>
        <end position="305"/>
    </location>
</feature>
<dbReference type="InterPro" id="IPR023468">
    <property type="entry name" value="Riboflavin_kinase"/>
</dbReference>
<evidence type="ECO:0000256" key="10">
    <source>
        <dbReference type="ARBA" id="ARBA00022840"/>
    </source>
</evidence>
<keyword evidence="6 14" id="KW-0548">Nucleotidyltransferase</keyword>
<dbReference type="NCBIfam" id="NF004162">
    <property type="entry name" value="PRK05627.1-5"/>
    <property type="match status" value="1"/>
</dbReference>
<keyword evidence="7 14" id="KW-0547">Nucleotide-binding</keyword>
<keyword evidence="9 14" id="KW-0274">FAD</keyword>
<dbReference type="SUPFAM" id="SSF82114">
    <property type="entry name" value="Riboflavin kinase-like"/>
    <property type="match status" value="1"/>
</dbReference>
<evidence type="ECO:0000256" key="6">
    <source>
        <dbReference type="ARBA" id="ARBA00022695"/>
    </source>
</evidence>
<dbReference type="InterPro" id="IPR014729">
    <property type="entry name" value="Rossmann-like_a/b/a_fold"/>
</dbReference>
<dbReference type="InterPro" id="IPR015865">
    <property type="entry name" value="Riboflavin_kinase_bac/euk"/>
</dbReference>
<evidence type="ECO:0000256" key="1">
    <source>
        <dbReference type="ARBA" id="ARBA00004726"/>
    </source>
</evidence>
<protein>
    <recommendedName>
        <fullName evidence="14">Riboflavin biosynthesis protein</fullName>
    </recommendedName>
    <domain>
        <recommendedName>
            <fullName evidence="14">Riboflavin kinase</fullName>
            <ecNumber evidence="14">2.7.1.26</ecNumber>
        </recommendedName>
        <alternativeName>
            <fullName evidence="14">Flavokinase</fullName>
        </alternativeName>
    </domain>
    <domain>
        <recommendedName>
            <fullName evidence="14">FMN adenylyltransferase</fullName>
            <ecNumber evidence="14">2.7.7.2</ecNumber>
        </recommendedName>
        <alternativeName>
            <fullName evidence="14">FAD pyrophosphorylase</fullName>
        </alternativeName>
        <alternativeName>
            <fullName evidence="14">FAD synthase</fullName>
        </alternativeName>
    </domain>
</protein>
<dbReference type="Pfam" id="PF01687">
    <property type="entry name" value="Flavokinase"/>
    <property type="match status" value="1"/>
</dbReference>
<dbReference type="NCBIfam" id="NF004160">
    <property type="entry name" value="PRK05627.1-3"/>
    <property type="match status" value="1"/>
</dbReference>
<gene>
    <name evidence="16" type="ORF">J2Z35_000237</name>
</gene>
<evidence type="ECO:0000256" key="9">
    <source>
        <dbReference type="ARBA" id="ARBA00022827"/>
    </source>
</evidence>
<evidence type="ECO:0000256" key="2">
    <source>
        <dbReference type="ARBA" id="ARBA00005201"/>
    </source>
</evidence>
<keyword evidence="5 14" id="KW-0808">Transferase</keyword>
<keyword evidence="10 14" id="KW-0067">ATP-binding</keyword>
<organism evidence="16 17">
    <name type="scientific">Acetoanaerobium pronyense</name>
    <dbReference type="NCBI Taxonomy" id="1482736"/>
    <lineage>
        <taxon>Bacteria</taxon>
        <taxon>Bacillati</taxon>
        <taxon>Bacillota</taxon>
        <taxon>Clostridia</taxon>
        <taxon>Peptostreptococcales</taxon>
        <taxon>Filifactoraceae</taxon>
        <taxon>Acetoanaerobium</taxon>
    </lineage>
</organism>
<comment type="pathway">
    <text evidence="2 14">Cofactor biosynthesis; FMN biosynthesis; FMN from riboflavin (ATP route): step 1/1.</text>
</comment>
<evidence type="ECO:0000259" key="15">
    <source>
        <dbReference type="SMART" id="SM00904"/>
    </source>
</evidence>
<reference evidence="16 17" key="1">
    <citation type="submission" date="2021-03" db="EMBL/GenBank/DDBJ databases">
        <title>Genomic Encyclopedia of Type Strains, Phase IV (KMG-IV): sequencing the most valuable type-strain genomes for metagenomic binning, comparative biology and taxonomic classification.</title>
        <authorList>
            <person name="Goeker M."/>
        </authorList>
    </citation>
    <scope>NUCLEOTIDE SEQUENCE [LARGE SCALE GENOMIC DNA]</scope>
    <source>
        <strain evidence="16 17">DSM 27512</strain>
    </source>
</reference>